<evidence type="ECO:0000256" key="2">
    <source>
        <dbReference type="SAM" id="Phobius"/>
    </source>
</evidence>
<keyword evidence="5" id="KW-1185">Reference proteome</keyword>
<keyword evidence="2" id="KW-0472">Membrane</keyword>
<reference evidence="5" key="1">
    <citation type="submission" date="2017-08" db="EMBL/GenBank/DDBJ databases">
        <title>Draft Genome Sequence of Kocuria varians 80.</title>
        <authorList>
            <person name="Minaev M."/>
            <person name="Kurbakov K.A."/>
            <person name="Solodovnikova G.I."/>
            <person name="Kuznetsova O.A."/>
            <person name="Lisitsyn A.B."/>
        </authorList>
    </citation>
    <scope>NUCLEOTIDE SEQUENCE [LARGE SCALE GENOMIC DNA]</scope>
    <source>
        <strain evidence="5">80</strain>
    </source>
</reference>
<evidence type="ECO:0000313" key="4">
    <source>
        <dbReference type="EMBL" id="QMS57604.1"/>
    </source>
</evidence>
<keyword evidence="2" id="KW-1133">Transmembrane helix</keyword>
<sequence length="258" mass="27056">MRGTAVLDGRGTAEVGFQATEGPVDRGTAVPDSGGSAVRGRELPSMGTMPTSHETAPDHETFRAASAPWLTGFLVLLGLVVGISGWGRTPAHHAAAVLGALTLAGLGYTLYWRPRLEVHEREVRLVNPLRTVCVPWARIVDVSTRFAVTLVTDTGKHSSFALPAAGAGSSFRAGPDAVNRNHPIARPDGSVRVGDLTSTASGAAAHRVRSVWQRRIETGELDVFSADGSEDPVRVRLTPGPLTTTLVLGAASAVLFTL</sequence>
<dbReference type="InterPro" id="IPR019692">
    <property type="entry name" value="CFP-6_PH"/>
</dbReference>
<dbReference type="Proteomes" id="UP000216825">
    <property type="component" value="Chromosome"/>
</dbReference>
<accession>A0A7D7L3T0</accession>
<dbReference type="EMBL" id="CP059343">
    <property type="protein sequence ID" value="QMS57604.1"/>
    <property type="molecule type" value="Genomic_DNA"/>
</dbReference>
<dbReference type="Pfam" id="PF10756">
    <property type="entry name" value="bPH_6"/>
    <property type="match status" value="1"/>
</dbReference>
<evidence type="ECO:0000313" key="5">
    <source>
        <dbReference type="Proteomes" id="UP000216825"/>
    </source>
</evidence>
<gene>
    <name evidence="4" type="ORF">CIB50_0002351</name>
</gene>
<organism evidence="4 5">
    <name type="scientific">Kocuria varians</name>
    <name type="common">Micrococcus varians</name>
    <dbReference type="NCBI Taxonomy" id="1272"/>
    <lineage>
        <taxon>Bacteria</taxon>
        <taxon>Bacillati</taxon>
        <taxon>Actinomycetota</taxon>
        <taxon>Actinomycetes</taxon>
        <taxon>Micrococcales</taxon>
        <taxon>Micrococcaceae</taxon>
        <taxon>Kocuria</taxon>
    </lineage>
</organism>
<feature type="region of interest" description="Disordered" evidence="1">
    <location>
        <begin position="19"/>
        <end position="55"/>
    </location>
</feature>
<feature type="transmembrane region" description="Helical" evidence="2">
    <location>
        <begin position="69"/>
        <end position="87"/>
    </location>
</feature>
<dbReference type="AlphaFoldDB" id="A0A7D7L3T0"/>
<dbReference type="KEGG" id="kvr:CIB50_0002351"/>
<evidence type="ECO:0000256" key="1">
    <source>
        <dbReference type="SAM" id="MobiDB-lite"/>
    </source>
</evidence>
<keyword evidence="2" id="KW-0812">Transmembrane</keyword>
<proteinExistence type="predicted"/>
<reference evidence="4 5" key="2">
    <citation type="submission" date="2020-07" db="EMBL/GenBank/DDBJ databases">
        <title>Genome of starter culture bacteria Kocuria salsicia reveals its technological properties and safety for usage in meat industry.</title>
        <authorList>
            <person name="Michael M."/>
            <person name="Konstantin K."/>
            <person name="Evgenii K."/>
            <person name="Galina S."/>
            <person name="Oksana K."/>
            <person name="Andrei L."/>
        </authorList>
    </citation>
    <scope>NUCLEOTIDE SEQUENCE [LARGE SCALE GENOMIC DNA]</scope>
    <source>
        <strain evidence="4 5">80</strain>
    </source>
</reference>
<feature type="transmembrane region" description="Helical" evidence="2">
    <location>
        <begin position="93"/>
        <end position="111"/>
    </location>
</feature>
<feature type="domain" description="Low molecular weight protein antigen 6 PH" evidence="3">
    <location>
        <begin position="113"/>
        <end position="179"/>
    </location>
</feature>
<evidence type="ECO:0000259" key="3">
    <source>
        <dbReference type="Pfam" id="PF10756"/>
    </source>
</evidence>
<protein>
    <recommendedName>
        <fullName evidence="3">Low molecular weight protein antigen 6 PH domain-containing protein</fullName>
    </recommendedName>
</protein>
<name>A0A7D7L3T0_KOCVA</name>